<evidence type="ECO:0000313" key="1">
    <source>
        <dbReference type="EMBL" id="SBV99039.1"/>
    </source>
</evidence>
<organism evidence="1">
    <name type="scientific">uncultured delta proteobacterium</name>
    <dbReference type="NCBI Taxonomy" id="34034"/>
    <lineage>
        <taxon>Bacteria</taxon>
        <taxon>Deltaproteobacteria</taxon>
        <taxon>environmental samples</taxon>
    </lineage>
</organism>
<reference evidence="1" key="1">
    <citation type="submission" date="2016-04" db="EMBL/GenBank/DDBJ databases">
        <authorList>
            <person name="Evans L.H."/>
            <person name="Alamgir A."/>
            <person name="Owens N."/>
            <person name="Weber N.D."/>
            <person name="Virtaneva K."/>
            <person name="Barbian K."/>
            <person name="Babar A."/>
            <person name="Rosenke K."/>
        </authorList>
    </citation>
    <scope>NUCLEOTIDE SEQUENCE</scope>
    <source>
        <strain evidence="1">86</strain>
    </source>
</reference>
<dbReference type="AlphaFoldDB" id="A0A212JHV6"/>
<protein>
    <submittedName>
        <fullName evidence="1">Uncharacterized protein</fullName>
    </submittedName>
</protein>
<accession>A0A212JHV6</accession>
<name>A0A212JHV6_9DELT</name>
<dbReference type="EMBL" id="FLUQ01000001">
    <property type="protein sequence ID" value="SBV99039.1"/>
    <property type="molecule type" value="Genomic_DNA"/>
</dbReference>
<gene>
    <name evidence="1" type="ORF">KL86DPRO_11498</name>
</gene>
<proteinExistence type="predicted"/>
<sequence>MTMTGSATTSVVYEPDGLQTRFPVPFPVFDADDVYAVAVEDMTQTELANFTVEGLGTEEGAHVRFFTPPSFGPKLVLYRWTKRVQESDYPEGGRFPAKVVETDFDRLVAIAQEIDDQFAWTLKIPRGADMTPVEYTEALFLAADDARLAADEAGSSASISGGAARDARDMARDAASQARSAALMAESAAQSALDAANTVAQGMADATESTKGIVRLATAAEHESGASGLAATPAHVKALRDALREEIREDIREEVTAEAKKSVGVPLLSVIWSTTGLAKDNYLVASRDNGLLLRSEYGEAFADIQAAHDAGTGAVVEDAAWLAELAANNGVCGKYSLGDGATTFRMPLLGKRAS</sequence>